<dbReference type="InterPro" id="IPR008638">
    <property type="entry name" value="FhaB/CdiA-like_TPS"/>
</dbReference>
<organism evidence="3 4">
    <name type="scientific">Pseudocalidococcus azoricus BACA0444</name>
    <dbReference type="NCBI Taxonomy" id="2918990"/>
    <lineage>
        <taxon>Bacteria</taxon>
        <taxon>Bacillati</taxon>
        <taxon>Cyanobacteriota</taxon>
        <taxon>Cyanophyceae</taxon>
        <taxon>Acaryochloridales</taxon>
        <taxon>Thermosynechococcaceae</taxon>
        <taxon>Pseudocalidococcus</taxon>
        <taxon>Pseudocalidococcus azoricus</taxon>
    </lineage>
</organism>
<dbReference type="Pfam" id="PF12770">
    <property type="entry name" value="CHAT"/>
    <property type="match status" value="1"/>
</dbReference>
<dbReference type="InterPro" id="IPR012334">
    <property type="entry name" value="Pectin_lyas_fold"/>
</dbReference>
<protein>
    <submittedName>
        <fullName evidence="3">CHAT domain-containing protein</fullName>
    </submittedName>
</protein>
<dbReference type="NCBIfam" id="TIGR01901">
    <property type="entry name" value="adhes_NPXG"/>
    <property type="match status" value="1"/>
</dbReference>
<proteinExistence type="predicted"/>
<evidence type="ECO:0000259" key="2">
    <source>
        <dbReference type="SMART" id="SM00912"/>
    </source>
</evidence>
<dbReference type="SUPFAM" id="SSF51126">
    <property type="entry name" value="Pectin lyase-like"/>
    <property type="match status" value="1"/>
</dbReference>
<feature type="domain" description="Filamentous haemagglutinin FhaB/tRNA nuclease CdiA-like TPS" evidence="2">
    <location>
        <begin position="34"/>
        <end position="148"/>
    </location>
</feature>
<dbReference type="InterPro" id="IPR011050">
    <property type="entry name" value="Pectin_lyase_fold/virulence"/>
</dbReference>
<dbReference type="RefSeq" id="WP_322879035.1">
    <property type="nucleotide sequence ID" value="NZ_JAVMIP010000016.1"/>
</dbReference>
<comment type="caution">
    <text evidence="3">The sequence shown here is derived from an EMBL/GenBank/DDBJ whole genome shotgun (WGS) entry which is preliminary data.</text>
</comment>
<evidence type="ECO:0000313" key="4">
    <source>
        <dbReference type="Proteomes" id="UP001268256"/>
    </source>
</evidence>
<gene>
    <name evidence="3" type="ORF">RIF25_13450</name>
</gene>
<dbReference type="Proteomes" id="UP001268256">
    <property type="component" value="Unassembled WGS sequence"/>
</dbReference>
<dbReference type="EMBL" id="JAVMIP010000016">
    <property type="protein sequence ID" value="MDS3861809.1"/>
    <property type="molecule type" value="Genomic_DNA"/>
</dbReference>
<dbReference type="InterPro" id="IPR024983">
    <property type="entry name" value="CHAT_dom"/>
</dbReference>
<evidence type="ECO:0000256" key="1">
    <source>
        <dbReference type="SAM" id="MobiDB-lite"/>
    </source>
</evidence>
<name>A0AAE4JZ82_9CYAN</name>
<dbReference type="SMART" id="SM00912">
    <property type="entry name" value="Haemagg_act"/>
    <property type="match status" value="1"/>
</dbReference>
<sequence length="2686" mass="271799">MVKQWISWQQIGLGLLGSVLTMPLALAQNVQIIPAPNGTGTIVEVNGKQFNISGGAFSGDGRNLFHLFREFGLNNGQIANFLANPQLRNILAGVNGGNPSVINGLLQVTGGNPNLYLINPAGIIFGANAQLNVPATFAATTATGVEFRGGWFSLNGTNNFQNLGGNPIGFAFTGNQAGSIVNEGNLSVNPGQSLLLLGGNVVNTGNLSAPGGEITVAAVPGQSLVRISQAGQLLSLDVRTPQPGDSLPHDWQLPILSLPELLTGPGAAHVNQVSVNPDGSIRLGSKNIWATPGLVGITGDLNTSSNLNSTQVGGSITVVGNSIDLIGATLRANGPLGGGTIRIGGDYQGSATLPQAQFVNVDGNSLIAANALNTGDGGRVILWSQDQTRFNGQITARGGTLGGDGGFIETSSKNILSILGGSVDAGANLGAAGTWLLDPTAITIVASGGGAIGTSVVDVGLINSALNSNTNVTLNTNIDISGGDILQNADAKINHTANNQPTLSMIASGAITLLGGINSSFSGLNVSLSAGDSAGGPVDPNVSHQISIAGPQQLTMRTLTTKTDAWTQLQQSIKTRGDQTYNSFVSIAPDSNATVPFTLESTTGSLIFNDQLSMTSNLVALVANNFQFNGGDDSITGPGGTIALATNGLFTVNQGLINTFADGFNLIGLASQSSQVRLSSDIAVTDPLRILAPQINTQGFNISGTDNASLILQGPGGVTANGLTTANGSIIVSTSSSQTNPAVSLLPSPISLGSVNSGNSPLALLTTGTLATGSLDTSGTLTLQATNGITLNGQVGGSLAPISLVALGPTTIRESITTSGNQLYTGSVTINASSPTTATNPLTLTSQNGILSFGNTLAAGGNYLELFANGADALIFNGGPGSVSGSKGIIFASNNSLVVNQSILAPLADGFEFIALASRAPDSTAVVLTSDITVNDPLILFGPAINTQGHAINAVDNASVTLQGFGTNGVVTGNITTQGQPITISTSNDFANPLTSLSFALINTTGGTLTANGSTIQIVTNGNINTGSLTNTFDDGMISLTGFDVDTTSGILTSPTANARVEINAVNNISIGAITPAAQGISGEGEFRAQSQNGTINLLNASDFGFSGVTLTAPVGISTSQTISTRGQAINLTSISGDINTPGLVSNGGAINLNNAAGDIVIGLITSGGGNVAITNGTGAVNTGLLTSQDGSINIATESGAITLGGINTFSGAVNLTSGTGEINTGNLSSTSGTIQASTGRNLTTGTIDTPGSVTLTGLEVTVGAIGETLIPSLLSITSGANTTTITGNITTIGNQTYTGPVVLNPATPTSLQIPLSLSSQAGDIIFSSSLNVGNHNLLLDANGSNPFQFNGGTNSVTATGGTLALLTENSLSLNQAFLNPFSTGFSTLAINSAPSSPSGGGISLTDNLTSANPLRLFAPSINSNGFNITGLGGASLTLQGQAITVNALSTETGGIIVSTSPGLDPTTNLQVGPIQTGAISSTNGNISLLTAGTLISGALNTNGNIILTGNQGITLGAVGNSATPDTLTTTGLTTVTQNIAVDNNLLFNNNVIVSDATPSTPLQLDANTITFNGAVNTGSGDVVVLGDTILATGGPGSVSGTGSLTVGTQGALTINSSNFLPLADGFRLIVLGTGGGITLASNLSFSDPVVFGTLGNINTQGFNLVGTDNSSITLRTFASAIDLAQILAGGITLENIAAVPSGSGSIQTNTISTNGQLINIATNGSITTGRLTSQGGAIGLGTTTTTGAITTGPLNAGSGSIQALTSGILSTGAIDTSGAVTLQGADVFVNGAIGNLLSPNLLNVTATASDTIFIGGNITTSGNQIFNGNVVLTSATNLLANAGTITFNGNLNGAFPISFTGSQFNINGTIGEITPLTSIVGTGSTTLAGNVFTSGNQTFNSPLIAISSSTTFQSTGGNLNFNNITTNGGNLRLLAAGSLVTGSLMTNNFAGAAGNINLQGATIDTTAGIISATSPTQQGTITMQAPGNINLGFILTRSDGTGATVTVISQNGSINALNGIDLGTNQGVGSQLTLQAGSDINLAGTFYADAGTRDAGQIRLTSGGSISGSTAQLIASATTSFGLSGTPSGNGGLVSATATGNINLATISAFADAGDGGTVTLNGQTIEVESIDAQGSTQGGTVNIMAGPRFQATDTFIDQDGINASISAAGGTGNGNIRIQINSAAPFVVGGSSENGTVGAITTGTNNTISEQTFPASATVGNFELITLGTPTPIPSPTPSPTPSLTPEQKQQASVVLQGQENSQSTLSLVNPPPLTLINRDFAIEVSLIEELQCQTFSNYFGRSLCQRPQSLEEVKGILAKIANQTGKNPGVIYVLSRPQQVELLLVTGGQEPIRHVIPGVTQAQLSELAQQFSNQVRDPRFIGTNAYLSNAQKLYQILIQPLQTDLQAQKVDTLLFSLDTGLRTIPLAALHNGQRFLVEEYALGLVPSMTMIDPTYRDIRQDKILAMGADTFSDLSPLPAVPVELATITQDLGGGVKFLNQDFTVRRLEAERRREDFAVVHLATHGEFNPGSVKDSFIAFSDRRVNLEQMRRLRLNLPTTDLLTLSACRTAVGDEQAELGFAGLAVQSGIKTALASLWYVSDEGTLGLMTEFYQQLGQAPIKAEALRQAQLAMIRGQVTIKDGELISANRPNPIKLPPGLANVPNRALNHPYYWAAFTMIGSPW</sequence>
<dbReference type="Pfam" id="PF05860">
    <property type="entry name" value="TPS"/>
    <property type="match status" value="1"/>
</dbReference>
<dbReference type="Gene3D" id="2.160.20.10">
    <property type="entry name" value="Single-stranded right-handed beta-helix, Pectin lyase-like"/>
    <property type="match status" value="1"/>
</dbReference>
<reference evidence="4" key="1">
    <citation type="submission" date="2023-07" db="EMBL/GenBank/DDBJ databases">
        <authorList>
            <person name="Luz R."/>
            <person name="Cordeiro R."/>
            <person name="Fonseca A."/>
            <person name="Goncalves V."/>
        </authorList>
    </citation>
    <scope>NUCLEOTIDE SEQUENCE [LARGE SCALE GENOMIC DNA]</scope>
    <source>
        <strain evidence="4">BACA0444</strain>
    </source>
</reference>
<accession>A0AAE4JZ82</accession>
<keyword evidence="4" id="KW-1185">Reference proteome</keyword>
<feature type="compositionally biased region" description="Pro residues" evidence="1">
    <location>
        <begin position="2233"/>
        <end position="2245"/>
    </location>
</feature>
<evidence type="ECO:0000313" key="3">
    <source>
        <dbReference type="EMBL" id="MDS3861809.1"/>
    </source>
</evidence>
<feature type="region of interest" description="Disordered" evidence="1">
    <location>
        <begin position="2229"/>
        <end position="2254"/>
    </location>
</feature>